<comment type="caution">
    <text evidence="2">The sequence shown here is derived from an EMBL/GenBank/DDBJ whole genome shotgun (WGS) entry which is preliminary data.</text>
</comment>
<gene>
    <name evidence="2" type="ORF">EEDITHA_LOCUS14003</name>
</gene>
<dbReference type="PANTHER" id="PTHR47027:SF20">
    <property type="entry name" value="REVERSE TRANSCRIPTASE-LIKE PROTEIN WITH RNA-DIRECTED DNA POLYMERASE DOMAIN"/>
    <property type="match status" value="1"/>
</dbReference>
<proteinExistence type="predicted"/>
<evidence type="ECO:0000313" key="2">
    <source>
        <dbReference type="EMBL" id="CAH2098945.1"/>
    </source>
</evidence>
<dbReference type="PANTHER" id="PTHR47027">
    <property type="entry name" value="REVERSE TRANSCRIPTASE DOMAIN-CONTAINING PROTEIN"/>
    <property type="match status" value="1"/>
</dbReference>
<dbReference type="AlphaFoldDB" id="A0AAU9UQ15"/>
<organism evidence="2 3">
    <name type="scientific">Euphydryas editha</name>
    <name type="common">Edith's checkerspot</name>
    <dbReference type="NCBI Taxonomy" id="104508"/>
    <lineage>
        <taxon>Eukaryota</taxon>
        <taxon>Metazoa</taxon>
        <taxon>Ecdysozoa</taxon>
        <taxon>Arthropoda</taxon>
        <taxon>Hexapoda</taxon>
        <taxon>Insecta</taxon>
        <taxon>Pterygota</taxon>
        <taxon>Neoptera</taxon>
        <taxon>Endopterygota</taxon>
        <taxon>Lepidoptera</taxon>
        <taxon>Glossata</taxon>
        <taxon>Ditrysia</taxon>
        <taxon>Papilionoidea</taxon>
        <taxon>Nymphalidae</taxon>
        <taxon>Nymphalinae</taxon>
        <taxon>Euphydryas</taxon>
    </lineage>
</organism>
<dbReference type="PROSITE" id="PS50878">
    <property type="entry name" value="RT_POL"/>
    <property type="match status" value="1"/>
</dbReference>
<sequence length="99" mass="11261">MHLGWRRYPDDIALVAESRLELESRMKLCKGTVENRGLKLNVVKTKYSPCESTDSSTIQIGSEPIVKSKKFRYLGSVLHESGSIDHDVQPRISATWAKW</sequence>
<evidence type="ECO:0000313" key="3">
    <source>
        <dbReference type="Proteomes" id="UP001153954"/>
    </source>
</evidence>
<dbReference type="EMBL" id="CAKOGL010000020">
    <property type="protein sequence ID" value="CAH2098945.1"/>
    <property type="molecule type" value="Genomic_DNA"/>
</dbReference>
<keyword evidence="3" id="KW-1185">Reference proteome</keyword>
<reference evidence="2" key="1">
    <citation type="submission" date="2022-03" db="EMBL/GenBank/DDBJ databases">
        <authorList>
            <person name="Tunstrom K."/>
        </authorList>
    </citation>
    <scope>NUCLEOTIDE SEQUENCE</scope>
</reference>
<dbReference type="Proteomes" id="UP001153954">
    <property type="component" value="Unassembled WGS sequence"/>
</dbReference>
<protein>
    <recommendedName>
        <fullName evidence="1">Reverse transcriptase domain-containing protein</fullName>
    </recommendedName>
</protein>
<accession>A0AAU9UQ15</accession>
<dbReference type="InterPro" id="IPR000477">
    <property type="entry name" value="RT_dom"/>
</dbReference>
<feature type="domain" description="Reverse transcriptase" evidence="1">
    <location>
        <begin position="1"/>
        <end position="78"/>
    </location>
</feature>
<evidence type="ECO:0000259" key="1">
    <source>
        <dbReference type="PROSITE" id="PS50878"/>
    </source>
</evidence>
<name>A0AAU9UQ15_EUPED</name>